<keyword evidence="2 7" id="KW-0808">Transferase</keyword>
<dbReference type="AlphaFoldDB" id="A0A8J3PV24"/>
<feature type="transmembrane region" description="Helical" evidence="6">
    <location>
        <begin position="32"/>
        <end position="50"/>
    </location>
</feature>
<feature type="transmembrane region" description="Helical" evidence="6">
    <location>
        <begin position="112"/>
        <end position="129"/>
    </location>
</feature>
<evidence type="ECO:0000256" key="1">
    <source>
        <dbReference type="ARBA" id="ARBA00004141"/>
    </source>
</evidence>
<dbReference type="EMBL" id="BONV01000021">
    <property type="protein sequence ID" value="GIG81602.1"/>
    <property type="molecule type" value="Genomic_DNA"/>
</dbReference>
<feature type="transmembrane region" description="Helical" evidence="6">
    <location>
        <begin position="161"/>
        <end position="178"/>
    </location>
</feature>
<feature type="transmembrane region" description="Helical" evidence="6">
    <location>
        <begin position="135"/>
        <end position="152"/>
    </location>
</feature>
<feature type="transmembrane region" description="Helical" evidence="6">
    <location>
        <begin position="184"/>
        <end position="206"/>
    </location>
</feature>
<evidence type="ECO:0000256" key="5">
    <source>
        <dbReference type="ARBA" id="ARBA00023136"/>
    </source>
</evidence>
<protein>
    <submittedName>
        <fullName evidence="7">Undecaprenyl-phosphate alpha-N-acetylglucosaminyl 1-phosphate transferase</fullName>
    </submittedName>
</protein>
<evidence type="ECO:0000256" key="2">
    <source>
        <dbReference type="ARBA" id="ARBA00022679"/>
    </source>
</evidence>
<keyword evidence="4 6" id="KW-1133">Transmembrane helix</keyword>
<dbReference type="GO" id="GO:0016780">
    <property type="term" value="F:phosphotransferase activity, for other substituted phosphate groups"/>
    <property type="evidence" value="ECO:0007669"/>
    <property type="project" value="InterPro"/>
</dbReference>
<comment type="subcellular location">
    <subcellularLocation>
        <location evidence="1">Membrane</location>
        <topology evidence="1">Multi-pass membrane protein</topology>
    </subcellularLocation>
</comment>
<evidence type="ECO:0000313" key="7">
    <source>
        <dbReference type="EMBL" id="GIG81602.1"/>
    </source>
</evidence>
<feature type="transmembrane region" description="Helical" evidence="6">
    <location>
        <begin position="218"/>
        <end position="243"/>
    </location>
</feature>
<dbReference type="InterPro" id="IPR000715">
    <property type="entry name" value="Glycosyl_transferase_4"/>
</dbReference>
<organism evidence="7 8">
    <name type="scientific">Planotetraspora kaengkrachanensis</name>
    <dbReference type="NCBI Taxonomy" id="575193"/>
    <lineage>
        <taxon>Bacteria</taxon>
        <taxon>Bacillati</taxon>
        <taxon>Actinomycetota</taxon>
        <taxon>Actinomycetes</taxon>
        <taxon>Streptosporangiales</taxon>
        <taxon>Streptosporangiaceae</taxon>
        <taxon>Planotetraspora</taxon>
    </lineage>
</organism>
<name>A0A8J3PV24_9ACTN</name>
<evidence type="ECO:0000256" key="3">
    <source>
        <dbReference type="ARBA" id="ARBA00022692"/>
    </source>
</evidence>
<proteinExistence type="predicted"/>
<gene>
    <name evidence="7" type="ORF">Pka01_47290</name>
</gene>
<sequence>MPFTRFDPRWGGIAITLGTAIPSAAVLGFADLRITAIILAATAVAALGLIGDMTPLPVLARLTVQSVAAGGVVLCGVQITLTGQWPDGPVTVMWIVGVANCFSLLNSTDRLLPAVTTITAVFLAGTALILEEPAIAVLLAAMACASLGLLGVRTPMGGSRSLFIGFVLTCSAVLLIAGRGQDTIAAGLVLPALVAIADTGFAFAGTGQITDRLHRGGLAPQVVVGTYGAAAAATGLLCLIVAMGLLAPLTAAAAGTALVAVGAFLCRPRRAVPAGRPATEQMSRLIYAGAVPQQARDPRRWDGEGLC</sequence>
<evidence type="ECO:0000256" key="4">
    <source>
        <dbReference type="ARBA" id="ARBA00022989"/>
    </source>
</evidence>
<keyword evidence="5 6" id="KW-0472">Membrane</keyword>
<evidence type="ECO:0000313" key="8">
    <source>
        <dbReference type="Proteomes" id="UP000630097"/>
    </source>
</evidence>
<accession>A0A8J3PV24</accession>
<keyword evidence="3 6" id="KW-0812">Transmembrane</keyword>
<dbReference type="Proteomes" id="UP000630097">
    <property type="component" value="Unassembled WGS sequence"/>
</dbReference>
<feature type="transmembrane region" description="Helical" evidence="6">
    <location>
        <begin position="62"/>
        <end position="82"/>
    </location>
</feature>
<dbReference type="GO" id="GO:0016020">
    <property type="term" value="C:membrane"/>
    <property type="evidence" value="ECO:0007669"/>
    <property type="project" value="UniProtKB-SubCell"/>
</dbReference>
<feature type="transmembrane region" description="Helical" evidence="6">
    <location>
        <begin position="88"/>
        <end position="105"/>
    </location>
</feature>
<evidence type="ECO:0000256" key="6">
    <source>
        <dbReference type="SAM" id="Phobius"/>
    </source>
</evidence>
<keyword evidence="8" id="KW-1185">Reference proteome</keyword>
<reference evidence="7 8" key="1">
    <citation type="submission" date="2021-01" db="EMBL/GenBank/DDBJ databases">
        <title>Whole genome shotgun sequence of Planotetraspora kaengkrachanensis NBRC 104272.</title>
        <authorList>
            <person name="Komaki H."/>
            <person name="Tamura T."/>
        </authorList>
    </citation>
    <scope>NUCLEOTIDE SEQUENCE [LARGE SCALE GENOMIC DNA]</scope>
    <source>
        <strain evidence="7 8">NBRC 104272</strain>
    </source>
</reference>
<dbReference type="Pfam" id="PF00953">
    <property type="entry name" value="Glycos_transf_4"/>
    <property type="match status" value="1"/>
</dbReference>
<dbReference type="CDD" id="cd06853">
    <property type="entry name" value="GT_WecA_like"/>
    <property type="match status" value="1"/>
</dbReference>
<comment type="caution">
    <text evidence="7">The sequence shown here is derived from an EMBL/GenBank/DDBJ whole genome shotgun (WGS) entry which is preliminary data.</text>
</comment>
<feature type="transmembrane region" description="Helical" evidence="6">
    <location>
        <begin position="249"/>
        <end position="266"/>
    </location>
</feature>